<protein>
    <recommendedName>
        <fullName evidence="3">G-patch domain and KOW motifs-containing protein</fullName>
    </recommendedName>
</protein>
<feature type="compositionally biased region" description="Pro residues" evidence="4">
    <location>
        <begin position="279"/>
        <end position="296"/>
    </location>
</feature>
<dbReference type="PANTHER" id="PTHR15818">
    <property type="entry name" value="G PATCH AND KOW-CONTAINING"/>
    <property type="match status" value="1"/>
</dbReference>
<feature type="region of interest" description="Disordered" evidence="4">
    <location>
        <begin position="72"/>
        <end position="127"/>
    </location>
</feature>
<dbReference type="Pfam" id="PF25088">
    <property type="entry name" value="GPKOW_C"/>
    <property type="match status" value="1"/>
</dbReference>
<dbReference type="GO" id="GO:0005681">
    <property type="term" value="C:spliceosomal complex"/>
    <property type="evidence" value="ECO:0007669"/>
    <property type="project" value="TreeGrafter"/>
</dbReference>
<organism evidence="6 7">
    <name type="scientific">Catharus ustulatus</name>
    <name type="common">Russet-backed thrush</name>
    <name type="synonym">Hylocichla ustulatus</name>
    <dbReference type="NCBI Taxonomy" id="91951"/>
    <lineage>
        <taxon>Eukaryota</taxon>
        <taxon>Metazoa</taxon>
        <taxon>Chordata</taxon>
        <taxon>Craniata</taxon>
        <taxon>Vertebrata</taxon>
        <taxon>Euteleostomi</taxon>
        <taxon>Archelosauria</taxon>
        <taxon>Archosauria</taxon>
        <taxon>Dinosauria</taxon>
        <taxon>Saurischia</taxon>
        <taxon>Theropoda</taxon>
        <taxon>Coelurosauria</taxon>
        <taxon>Aves</taxon>
        <taxon>Neognathae</taxon>
        <taxon>Neoaves</taxon>
        <taxon>Telluraves</taxon>
        <taxon>Australaves</taxon>
        <taxon>Passeriformes</taxon>
        <taxon>Turdidae</taxon>
        <taxon>Catharus</taxon>
    </lineage>
</organism>
<comment type="function">
    <text evidence="3">RNA-binding protein involved in pre-mRNA splicing.</text>
</comment>
<feature type="region of interest" description="Disordered" evidence="4">
    <location>
        <begin position="271"/>
        <end position="307"/>
    </location>
</feature>
<dbReference type="InterPro" id="IPR014722">
    <property type="entry name" value="Rib_uL2_dom2"/>
</dbReference>
<reference evidence="6" key="1">
    <citation type="submission" date="2020-10" db="EMBL/GenBank/DDBJ databases">
        <title>Catharus ustulatus (Swainson's thrush) genome, bCatUst1, primary haplotype v2.</title>
        <authorList>
            <person name="Delmore K."/>
            <person name="Vafadar M."/>
            <person name="Formenti G."/>
            <person name="Chow W."/>
            <person name="Pelan S."/>
            <person name="Howe K."/>
            <person name="Rhie A."/>
            <person name="Mountcastle J."/>
            <person name="Haase B."/>
            <person name="Fedrigo O."/>
            <person name="Jarvis E.D."/>
        </authorList>
    </citation>
    <scope>NUCLEOTIDE SEQUENCE [LARGE SCALE GENOMIC DNA]</scope>
</reference>
<dbReference type="Pfam" id="PF12656">
    <property type="entry name" value="G-patch_2"/>
    <property type="match status" value="1"/>
</dbReference>
<evidence type="ECO:0000256" key="1">
    <source>
        <dbReference type="ARBA" id="ARBA00004123"/>
    </source>
</evidence>
<dbReference type="PANTHER" id="PTHR15818:SF2">
    <property type="entry name" value="G-PATCH DOMAIN AND KOW MOTIFS-CONTAINING PROTEIN"/>
    <property type="match status" value="1"/>
</dbReference>
<dbReference type="GO" id="GO:0003676">
    <property type="term" value="F:nucleic acid binding"/>
    <property type="evidence" value="ECO:0007669"/>
    <property type="project" value="InterPro"/>
</dbReference>
<evidence type="ECO:0000256" key="4">
    <source>
        <dbReference type="SAM" id="MobiDB-lite"/>
    </source>
</evidence>
<feature type="region of interest" description="Disordered" evidence="4">
    <location>
        <begin position="1"/>
        <end position="47"/>
    </location>
</feature>
<evidence type="ECO:0000313" key="6">
    <source>
        <dbReference type="Ensembl" id="ENSCUSP00005021106.1"/>
    </source>
</evidence>
<dbReference type="SMART" id="SM00443">
    <property type="entry name" value="G_patch"/>
    <property type="match status" value="1"/>
</dbReference>
<evidence type="ECO:0000256" key="2">
    <source>
        <dbReference type="ARBA" id="ARBA00023242"/>
    </source>
</evidence>
<reference evidence="6" key="3">
    <citation type="submission" date="2025-09" db="UniProtKB">
        <authorList>
            <consortium name="Ensembl"/>
        </authorList>
    </citation>
    <scope>IDENTIFICATION</scope>
</reference>
<sequence length="307" mass="32287">SGPQNTPWDPQISRGTPGVTPGPPDSPQCPIPTPPVSPQTPQDYEAVPVGQFGLAMLRGMGWSQGQGIGRTFPRVVPPLEQRPRPRGLGLGAEAAPPGTPKSGEPPQEGPAPGDTVSIESGPHRGVRGKVEALEPETGRALVRLQLGGQMVTVFWVGGLGIWGGCQDFGEGVLDFGGVLGFWGGGISGGPPPAPPPHWLRRDLRVRCVDRSFRGGVFYNCKMQIEDLLAPDTCVCRTDDGRLVEGLPEASLETVVPRGGSERVMVVLGEHAGQVSETPPQIPETPPQTPETPPQIPGIPSSTLPKHT</sequence>
<keyword evidence="7" id="KW-1185">Reference proteome</keyword>
<dbReference type="PROSITE" id="PS50174">
    <property type="entry name" value="G_PATCH"/>
    <property type="match status" value="1"/>
</dbReference>
<dbReference type="Ensembl" id="ENSCUST00005021878.1">
    <property type="protein sequence ID" value="ENSCUSP00005021106.1"/>
    <property type="gene ID" value="ENSCUSG00005013443.1"/>
</dbReference>
<name>A0A8C3UVJ3_CATUS</name>
<dbReference type="AlphaFoldDB" id="A0A8C3UVJ3"/>
<comment type="similarity">
    <text evidence="3">Belongs to the MOS2 family.</text>
</comment>
<keyword evidence="2 3" id="KW-0539">Nucleus</keyword>
<feature type="domain" description="G-patch" evidence="5">
    <location>
        <begin position="49"/>
        <end position="95"/>
    </location>
</feature>
<dbReference type="GO" id="GO:0000398">
    <property type="term" value="P:mRNA splicing, via spliceosome"/>
    <property type="evidence" value="ECO:0007669"/>
    <property type="project" value="UniProtKB-UniRule"/>
</dbReference>
<keyword evidence="3" id="KW-0508">mRNA splicing</keyword>
<dbReference type="InterPro" id="IPR026822">
    <property type="entry name" value="Spp2/MOS2_G-patch"/>
</dbReference>
<feature type="compositionally biased region" description="Pro residues" evidence="4">
    <location>
        <begin position="20"/>
        <end position="38"/>
    </location>
</feature>
<reference evidence="6" key="2">
    <citation type="submission" date="2025-08" db="UniProtKB">
        <authorList>
            <consortium name="Ensembl"/>
        </authorList>
    </citation>
    <scope>IDENTIFICATION</scope>
</reference>
<comment type="subcellular location">
    <subcellularLocation>
        <location evidence="1 3">Nucleus</location>
    </subcellularLocation>
</comment>
<evidence type="ECO:0000313" key="7">
    <source>
        <dbReference type="Proteomes" id="UP000694563"/>
    </source>
</evidence>
<keyword evidence="3" id="KW-0507">mRNA processing</keyword>
<dbReference type="InterPro" id="IPR000467">
    <property type="entry name" value="G_patch_dom"/>
</dbReference>
<dbReference type="Gene3D" id="2.30.30.30">
    <property type="match status" value="1"/>
</dbReference>
<dbReference type="InterPro" id="IPR045166">
    <property type="entry name" value="Spp2-like"/>
</dbReference>
<dbReference type="SUPFAM" id="SSF50104">
    <property type="entry name" value="Translation proteins SH3-like domain"/>
    <property type="match status" value="1"/>
</dbReference>
<dbReference type="Proteomes" id="UP000694563">
    <property type="component" value="Chromosome 32"/>
</dbReference>
<evidence type="ECO:0000256" key="3">
    <source>
        <dbReference type="RuleBase" id="RU369096"/>
    </source>
</evidence>
<accession>A0A8C3UVJ3</accession>
<dbReference type="InterPro" id="IPR008991">
    <property type="entry name" value="Translation_prot_SH3-like_sf"/>
</dbReference>
<proteinExistence type="inferred from homology"/>
<evidence type="ECO:0000259" key="5">
    <source>
        <dbReference type="PROSITE" id="PS50174"/>
    </source>
</evidence>